<evidence type="ECO:0000259" key="1">
    <source>
        <dbReference type="PROSITE" id="PS50181"/>
    </source>
</evidence>
<dbReference type="SUPFAM" id="SSF81383">
    <property type="entry name" value="F-box domain"/>
    <property type="match status" value="1"/>
</dbReference>
<dbReference type="PROSITE" id="PS50181">
    <property type="entry name" value="FBOX"/>
    <property type="match status" value="1"/>
</dbReference>
<dbReference type="InterPro" id="IPR001810">
    <property type="entry name" value="F-box_dom"/>
</dbReference>
<reference evidence="2 3" key="1">
    <citation type="submission" date="2022-03" db="EMBL/GenBank/DDBJ databases">
        <authorList>
            <person name="Nunn A."/>
            <person name="Chopra R."/>
            <person name="Nunn A."/>
            <person name="Contreras Garrido A."/>
        </authorList>
    </citation>
    <scope>NUCLEOTIDE SEQUENCE [LARGE SCALE GENOMIC DNA]</scope>
</reference>
<keyword evidence="3" id="KW-1185">Reference proteome</keyword>
<dbReference type="InterPro" id="IPR036047">
    <property type="entry name" value="F-box-like_dom_sf"/>
</dbReference>
<dbReference type="InterPro" id="IPR006527">
    <property type="entry name" value="F-box-assoc_dom_typ1"/>
</dbReference>
<dbReference type="InterPro" id="IPR050796">
    <property type="entry name" value="SCF_F-box_component"/>
</dbReference>
<protein>
    <recommendedName>
        <fullName evidence="1">F-box domain-containing protein</fullName>
    </recommendedName>
</protein>
<dbReference type="NCBIfam" id="TIGR01640">
    <property type="entry name" value="F_box_assoc_1"/>
    <property type="match status" value="1"/>
</dbReference>
<evidence type="ECO:0000313" key="2">
    <source>
        <dbReference type="EMBL" id="CAH2061249.1"/>
    </source>
</evidence>
<feature type="domain" description="F-box" evidence="1">
    <location>
        <begin position="5"/>
        <end position="52"/>
    </location>
</feature>
<dbReference type="AlphaFoldDB" id="A0AAU9SA68"/>
<proteinExistence type="predicted"/>
<name>A0AAU9SA68_THLAR</name>
<dbReference type="PANTHER" id="PTHR31672">
    <property type="entry name" value="BNACNNG10540D PROTEIN"/>
    <property type="match status" value="1"/>
</dbReference>
<organism evidence="2 3">
    <name type="scientific">Thlaspi arvense</name>
    <name type="common">Field penny-cress</name>
    <dbReference type="NCBI Taxonomy" id="13288"/>
    <lineage>
        <taxon>Eukaryota</taxon>
        <taxon>Viridiplantae</taxon>
        <taxon>Streptophyta</taxon>
        <taxon>Embryophyta</taxon>
        <taxon>Tracheophyta</taxon>
        <taxon>Spermatophyta</taxon>
        <taxon>Magnoliopsida</taxon>
        <taxon>eudicotyledons</taxon>
        <taxon>Gunneridae</taxon>
        <taxon>Pentapetalae</taxon>
        <taxon>rosids</taxon>
        <taxon>malvids</taxon>
        <taxon>Brassicales</taxon>
        <taxon>Brassicaceae</taxon>
        <taxon>Thlaspideae</taxon>
        <taxon>Thlaspi</taxon>
    </lineage>
</organism>
<gene>
    <name evidence="2" type="ORF">TAV2_LOCUS12832</name>
</gene>
<dbReference type="Pfam" id="PF00646">
    <property type="entry name" value="F-box"/>
    <property type="match status" value="1"/>
</dbReference>
<dbReference type="Gene3D" id="1.20.1280.50">
    <property type="match status" value="1"/>
</dbReference>
<dbReference type="SMART" id="SM00256">
    <property type="entry name" value="FBOX"/>
    <property type="match status" value="1"/>
</dbReference>
<evidence type="ECO:0000313" key="3">
    <source>
        <dbReference type="Proteomes" id="UP000836841"/>
    </source>
</evidence>
<dbReference type="EMBL" id="OU466860">
    <property type="protein sequence ID" value="CAH2061249.1"/>
    <property type="molecule type" value="Genomic_DNA"/>
</dbReference>
<accession>A0AAU9SA68</accession>
<dbReference type="InterPro" id="IPR017451">
    <property type="entry name" value="F-box-assoc_interact_dom"/>
</dbReference>
<sequence length="387" mass="45361">MASPKHLSLSLPLELVEVILYKVPIESLVRFKTTCKQWYALFNDERFIYKHLGLSQERFVRLDVDDQLIHIFNPETNARLCLPFSEELHIQQIIKTIHCDGLLLSLCTTERGIPNIKGLAVWNPILSGVTWIEPLNSYEIYDMYGFGYDKVSRDNYKILRINQGRLPLEIEIYEFQSKLWRSVDATLECRILWQSVSMNGSMYWIAQKKMARKKMANSKIEFFIQSFDFSTETFKPIVCVPEVTRCYRSYHQRVLLSGFGGDRLSLLHQVRYLKMEVWVTSKLTDGVVSWTKYFNVTPDLSISQSSSLRSISPKYFIHKTNKIMLLCEGEDSEEKNCYTNVYEIREDKIEKQDEMTASYRLYKYYCNNVYVPSLVPVTCLRVLVPIL</sequence>
<dbReference type="Proteomes" id="UP000836841">
    <property type="component" value="Chromosome 4"/>
</dbReference>
<dbReference type="Pfam" id="PF07734">
    <property type="entry name" value="FBA_1"/>
    <property type="match status" value="1"/>
</dbReference>
<dbReference type="CDD" id="cd22157">
    <property type="entry name" value="F-box_AtFBW1-like"/>
    <property type="match status" value="1"/>
</dbReference>
<dbReference type="PANTHER" id="PTHR31672:SF13">
    <property type="entry name" value="F-BOX PROTEIN CPR30-LIKE"/>
    <property type="match status" value="1"/>
</dbReference>